<reference evidence="8" key="1">
    <citation type="journal article" date="2019" name="Int. J. Syst. Evol. Microbiol.">
        <title>The Global Catalogue of Microorganisms (GCM) 10K type strain sequencing project: providing services to taxonomists for standard genome sequencing and annotation.</title>
        <authorList>
            <consortium name="The Broad Institute Genomics Platform"/>
            <consortium name="The Broad Institute Genome Sequencing Center for Infectious Disease"/>
            <person name="Wu L."/>
            <person name="Ma J."/>
        </authorList>
    </citation>
    <scope>NUCLEOTIDE SEQUENCE [LARGE SCALE GENOMIC DNA]</scope>
    <source>
        <strain evidence="8">JCM 16898</strain>
    </source>
</reference>
<comment type="caution">
    <text evidence="7">The sequence shown here is derived from an EMBL/GenBank/DDBJ whole genome shotgun (WGS) entry which is preliminary data.</text>
</comment>
<dbReference type="RefSeq" id="WP_344857670.1">
    <property type="nucleotide sequence ID" value="NZ_BAAAZN010000003.1"/>
</dbReference>
<dbReference type="Gene3D" id="1.20.1720.10">
    <property type="entry name" value="Multidrug resistance protein D"/>
    <property type="match status" value="1"/>
</dbReference>
<gene>
    <name evidence="7" type="ORF">GCM10022222_19310</name>
</gene>
<evidence type="ECO:0000256" key="2">
    <source>
        <dbReference type="ARBA" id="ARBA00022692"/>
    </source>
</evidence>
<evidence type="ECO:0000256" key="4">
    <source>
        <dbReference type="ARBA" id="ARBA00023136"/>
    </source>
</evidence>
<feature type="transmembrane region" description="Helical" evidence="5">
    <location>
        <begin position="222"/>
        <end position="238"/>
    </location>
</feature>
<feature type="transmembrane region" description="Helical" evidence="5">
    <location>
        <begin position="94"/>
        <end position="113"/>
    </location>
</feature>
<dbReference type="Proteomes" id="UP001500689">
    <property type="component" value="Unassembled WGS sequence"/>
</dbReference>
<dbReference type="InterPro" id="IPR036259">
    <property type="entry name" value="MFS_trans_sf"/>
</dbReference>
<sequence length="481" mass="49135">MTTNTTTAPASATVATGAPAGPALTSAGLVTVLLGAALPIIDFFIVNVALPTINADLHASTATLELVVAAYGIAYAVLLVLGGRLGDTFGRRRLFLVGLTLFTLTSLACGLAPNATTLVLARAAQGAASAMLLPQVLSIIQAGTTGERRSRALGLFGATGGISTVIGQLLGGALVAADLFGSSWRPIFLVNVPIGIVGLLLARRTVPDSRAANPLGVDRWGTALLAVSLLSLLIPIMEGHALGWPWWTIALLALFPFAAYGFVRVETSLERAGGTALLPPALLRTASVRHGLTVAVPYFCGFGSFMFVYAVTLQDGLHLGPLGAGLALTPMAVAYFTTSLVSSHLVARFGRKIVPIGGAVLALGLAVLAGSALLAWPEVSLWQLAPAMVLVGVGNGMIMSTLFRVVLSRVPTDLAGVGGGVLTTTQQTSLALGVAVFGSLFASLSLPGALGFKEAFVLVIGLLAALAVLVSLLARKLPDPR</sequence>
<feature type="transmembrane region" description="Helical" evidence="5">
    <location>
        <begin position="244"/>
        <end position="263"/>
    </location>
</feature>
<evidence type="ECO:0000256" key="1">
    <source>
        <dbReference type="ARBA" id="ARBA00004651"/>
    </source>
</evidence>
<feature type="transmembrane region" description="Helical" evidence="5">
    <location>
        <begin position="29"/>
        <end position="50"/>
    </location>
</feature>
<feature type="transmembrane region" description="Helical" evidence="5">
    <location>
        <begin position="322"/>
        <end position="341"/>
    </location>
</feature>
<proteinExistence type="predicted"/>
<keyword evidence="4 5" id="KW-0472">Membrane</keyword>
<name>A0ABP6VL38_9PSEU</name>
<feature type="transmembrane region" description="Helical" evidence="5">
    <location>
        <begin position="428"/>
        <end position="449"/>
    </location>
</feature>
<evidence type="ECO:0000313" key="7">
    <source>
        <dbReference type="EMBL" id="GAA3535797.1"/>
    </source>
</evidence>
<feature type="transmembrane region" description="Helical" evidence="5">
    <location>
        <begin position="119"/>
        <end position="140"/>
    </location>
</feature>
<dbReference type="InterPro" id="IPR011701">
    <property type="entry name" value="MFS"/>
</dbReference>
<feature type="domain" description="Major facilitator superfamily (MFS) profile" evidence="6">
    <location>
        <begin position="28"/>
        <end position="479"/>
    </location>
</feature>
<dbReference type="CDD" id="cd17321">
    <property type="entry name" value="MFS_MMR_MDR_like"/>
    <property type="match status" value="1"/>
</dbReference>
<keyword evidence="2 5" id="KW-0812">Transmembrane</keyword>
<evidence type="ECO:0000259" key="6">
    <source>
        <dbReference type="PROSITE" id="PS50850"/>
    </source>
</evidence>
<keyword evidence="3 5" id="KW-1133">Transmembrane helix</keyword>
<feature type="transmembrane region" description="Helical" evidence="5">
    <location>
        <begin position="382"/>
        <end position="407"/>
    </location>
</feature>
<comment type="subcellular location">
    <subcellularLocation>
        <location evidence="1">Cell membrane</location>
        <topology evidence="1">Multi-pass membrane protein</topology>
    </subcellularLocation>
</comment>
<dbReference type="PANTHER" id="PTHR42718:SF39">
    <property type="entry name" value="ACTINORHODIN TRANSPORTER-RELATED"/>
    <property type="match status" value="1"/>
</dbReference>
<feature type="transmembrane region" description="Helical" evidence="5">
    <location>
        <begin position="183"/>
        <end position="202"/>
    </location>
</feature>
<organism evidence="7 8">
    <name type="scientific">Amycolatopsis ultiminotia</name>
    <dbReference type="NCBI Taxonomy" id="543629"/>
    <lineage>
        <taxon>Bacteria</taxon>
        <taxon>Bacillati</taxon>
        <taxon>Actinomycetota</taxon>
        <taxon>Actinomycetes</taxon>
        <taxon>Pseudonocardiales</taxon>
        <taxon>Pseudonocardiaceae</taxon>
        <taxon>Amycolatopsis</taxon>
    </lineage>
</organism>
<protein>
    <submittedName>
        <fullName evidence="7">MFS transporter</fullName>
    </submittedName>
</protein>
<feature type="transmembrane region" description="Helical" evidence="5">
    <location>
        <begin position="62"/>
        <end position="82"/>
    </location>
</feature>
<evidence type="ECO:0000313" key="8">
    <source>
        <dbReference type="Proteomes" id="UP001500689"/>
    </source>
</evidence>
<dbReference type="Gene3D" id="1.20.1250.20">
    <property type="entry name" value="MFS general substrate transporter like domains"/>
    <property type="match status" value="1"/>
</dbReference>
<feature type="transmembrane region" description="Helical" evidence="5">
    <location>
        <begin position="152"/>
        <end position="177"/>
    </location>
</feature>
<dbReference type="EMBL" id="BAAAZN010000003">
    <property type="protein sequence ID" value="GAA3535797.1"/>
    <property type="molecule type" value="Genomic_DNA"/>
</dbReference>
<keyword evidence="8" id="KW-1185">Reference proteome</keyword>
<dbReference type="SUPFAM" id="SSF103473">
    <property type="entry name" value="MFS general substrate transporter"/>
    <property type="match status" value="1"/>
</dbReference>
<feature type="transmembrane region" description="Helical" evidence="5">
    <location>
        <begin position="455"/>
        <end position="474"/>
    </location>
</feature>
<dbReference type="InterPro" id="IPR020846">
    <property type="entry name" value="MFS_dom"/>
</dbReference>
<evidence type="ECO:0000256" key="3">
    <source>
        <dbReference type="ARBA" id="ARBA00022989"/>
    </source>
</evidence>
<accession>A0ABP6VL38</accession>
<feature type="transmembrane region" description="Helical" evidence="5">
    <location>
        <begin position="292"/>
        <end position="310"/>
    </location>
</feature>
<dbReference type="PROSITE" id="PS50850">
    <property type="entry name" value="MFS"/>
    <property type="match status" value="1"/>
</dbReference>
<feature type="transmembrane region" description="Helical" evidence="5">
    <location>
        <begin position="353"/>
        <end position="376"/>
    </location>
</feature>
<dbReference type="Pfam" id="PF07690">
    <property type="entry name" value="MFS_1"/>
    <property type="match status" value="1"/>
</dbReference>
<dbReference type="PANTHER" id="PTHR42718">
    <property type="entry name" value="MAJOR FACILITATOR SUPERFAMILY MULTIDRUG TRANSPORTER MFSC"/>
    <property type="match status" value="1"/>
</dbReference>
<evidence type="ECO:0000256" key="5">
    <source>
        <dbReference type="SAM" id="Phobius"/>
    </source>
</evidence>